<proteinExistence type="inferred from homology"/>
<dbReference type="Gene3D" id="3.40.50.720">
    <property type="entry name" value="NAD(P)-binding Rossmann-like Domain"/>
    <property type="match status" value="1"/>
</dbReference>
<dbReference type="PANTHER" id="PTHR24320">
    <property type="entry name" value="RETINOL DEHYDROGENASE"/>
    <property type="match status" value="1"/>
</dbReference>
<dbReference type="InterPro" id="IPR036291">
    <property type="entry name" value="NAD(P)-bd_dom_sf"/>
</dbReference>
<organism evidence="5 6">
    <name type="scientific">Taenia crassiceps</name>
    <dbReference type="NCBI Taxonomy" id="6207"/>
    <lineage>
        <taxon>Eukaryota</taxon>
        <taxon>Metazoa</taxon>
        <taxon>Spiralia</taxon>
        <taxon>Lophotrochozoa</taxon>
        <taxon>Platyhelminthes</taxon>
        <taxon>Cestoda</taxon>
        <taxon>Eucestoda</taxon>
        <taxon>Cyclophyllidea</taxon>
        <taxon>Taeniidae</taxon>
        <taxon>Taenia</taxon>
    </lineage>
</organism>
<dbReference type="SUPFAM" id="SSF51735">
    <property type="entry name" value="NAD(P)-binding Rossmann-fold domains"/>
    <property type="match status" value="1"/>
</dbReference>
<evidence type="ECO:0000256" key="1">
    <source>
        <dbReference type="ARBA" id="ARBA00006484"/>
    </source>
</evidence>
<evidence type="ECO:0000256" key="2">
    <source>
        <dbReference type="ARBA" id="ARBA00022857"/>
    </source>
</evidence>
<evidence type="ECO:0000313" key="6">
    <source>
        <dbReference type="Proteomes" id="UP001651158"/>
    </source>
</evidence>
<evidence type="ECO:0000259" key="4">
    <source>
        <dbReference type="PROSITE" id="PS50020"/>
    </source>
</evidence>
<evidence type="ECO:0000313" key="5">
    <source>
        <dbReference type="EMBL" id="KAL5105012.1"/>
    </source>
</evidence>
<keyword evidence="3" id="KW-0560">Oxidoreductase</keyword>
<keyword evidence="2" id="KW-0521">NADP</keyword>
<dbReference type="Proteomes" id="UP001651158">
    <property type="component" value="Unassembled WGS sequence"/>
</dbReference>
<reference evidence="5 6" key="1">
    <citation type="journal article" date="2022" name="Front. Cell. Infect. Microbiol.">
        <title>The Genomes of Two Strains of Taenia crassiceps the Animal Model for the Study of Human Cysticercosis.</title>
        <authorList>
            <person name="Bobes R.J."/>
            <person name="Estrada K."/>
            <person name="Rios-Valencia D.G."/>
            <person name="Calderon-Gallegos A."/>
            <person name="de la Torre P."/>
            <person name="Carrero J.C."/>
            <person name="Sanchez-Flores A."/>
            <person name="Laclette J.P."/>
        </authorList>
    </citation>
    <scope>NUCLEOTIDE SEQUENCE [LARGE SCALE GENOMIC DNA]</scope>
    <source>
        <strain evidence="5">WFUcys</strain>
    </source>
</reference>
<feature type="domain" description="WW" evidence="4">
    <location>
        <begin position="48"/>
        <end position="81"/>
    </location>
</feature>
<comment type="caution">
    <text evidence="5">The sequence shown here is derived from an EMBL/GenBank/DDBJ whole genome shotgun (WGS) entry which is preliminary data.</text>
</comment>
<evidence type="ECO:0000256" key="3">
    <source>
        <dbReference type="ARBA" id="ARBA00023002"/>
    </source>
</evidence>
<gene>
    <name evidence="5" type="ORF">TcWFU_008813</name>
</gene>
<accession>A0ABR4Q5W4</accession>
<name>A0ABR4Q5W4_9CEST</name>
<keyword evidence="6" id="KW-1185">Reference proteome</keyword>
<protein>
    <submittedName>
        <fullName evidence="5">WW domain-containing oxidoreductase</fullName>
    </submittedName>
</protein>
<sequence length="398" mass="45268">MLDSDCDDILPLDWQTEAGNENGVHYKNLRSGAVVSHNPLTGAKRFLSPMPKHWIKASTDQELSVFINLETGARSYADPRLALPFLRTPDGIPTRRFKFDDLSTTTEFYLVVQAASARTSPPSDRWSCFSNASHLQPPSNGSLFWTYLDLNCMQSILDFANEYNKTSWPIHSLILAAATLPESFEDYKSSDSFDRVVQINFLSQVLLARLLQHRLRDTFRSTVVFVSCEALRAANIVEAEDVYSALDPLCNSYSWICGRVQLYANTKFLQVLFAAAFQEFLQRRKSRYPVILVCSPGNLTWQSKLISSASWTCWWWLKCLRFLAYPFSKSMECSAATLAFCALHAGTDMYRRRGKDCLYFNGCIPVSLPETALNPEMTRVIWAHVNALLEEKFVLPPW</sequence>
<comment type="similarity">
    <text evidence="1">Belongs to the short-chain dehydrogenases/reductases (SDR) family.</text>
</comment>
<dbReference type="EMBL" id="JAKROA010000010">
    <property type="protein sequence ID" value="KAL5105012.1"/>
    <property type="molecule type" value="Genomic_DNA"/>
</dbReference>
<dbReference type="InterPro" id="IPR001202">
    <property type="entry name" value="WW_dom"/>
</dbReference>
<dbReference type="PANTHER" id="PTHR24320:SF282">
    <property type="entry name" value="WW DOMAIN-CONTAINING OXIDOREDUCTASE"/>
    <property type="match status" value="1"/>
</dbReference>
<dbReference type="PROSITE" id="PS50020">
    <property type="entry name" value="WW_DOMAIN_2"/>
    <property type="match status" value="1"/>
</dbReference>